<name>A0A0E9RAK9_ANGAN</name>
<proteinExistence type="predicted"/>
<reference evidence="1" key="2">
    <citation type="journal article" date="2015" name="Fish Shellfish Immunol.">
        <title>Early steps in the European eel (Anguilla anguilla)-Vibrio vulnificus interaction in the gills: Role of the RtxA13 toxin.</title>
        <authorList>
            <person name="Callol A."/>
            <person name="Pajuelo D."/>
            <person name="Ebbesson L."/>
            <person name="Teles M."/>
            <person name="MacKenzie S."/>
            <person name="Amaro C."/>
        </authorList>
    </citation>
    <scope>NUCLEOTIDE SEQUENCE</scope>
</reference>
<dbReference type="EMBL" id="GBXM01083062">
    <property type="protein sequence ID" value="JAH25515.1"/>
    <property type="molecule type" value="Transcribed_RNA"/>
</dbReference>
<organism evidence="1">
    <name type="scientific">Anguilla anguilla</name>
    <name type="common">European freshwater eel</name>
    <name type="synonym">Muraena anguilla</name>
    <dbReference type="NCBI Taxonomy" id="7936"/>
    <lineage>
        <taxon>Eukaryota</taxon>
        <taxon>Metazoa</taxon>
        <taxon>Chordata</taxon>
        <taxon>Craniata</taxon>
        <taxon>Vertebrata</taxon>
        <taxon>Euteleostomi</taxon>
        <taxon>Actinopterygii</taxon>
        <taxon>Neopterygii</taxon>
        <taxon>Teleostei</taxon>
        <taxon>Anguilliformes</taxon>
        <taxon>Anguillidae</taxon>
        <taxon>Anguilla</taxon>
    </lineage>
</organism>
<protein>
    <submittedName>
        <fullName evidence="1">Uncharacterized protein</fullName>
    </submittedName>
</protein>
<dbReference type="AlphaFoldDB" id="A0A0E9RAK9"/>
<reference evidence="1" key="1">
    <citation type="submission" date="2014-11" db="EMBL/GenBank/DDBJ databases">
        <authorList>
            <person name="Amaro Gonzalez C."/>
        </authorList>
    </citation>
    <scope>NUCLEOTIDE SEQUENCE</scope>
</reference>
<sequence length="36" mass="4294">MKIVHLGSFFSLMKKLLQCICWHFNILAVQVKTFLR</sequence>
<accession>A0A0E9RAK9</accession>
<evidence type="ECO:0000313" key="1">
    <source>
        <dbReference type="EMBL" id="JAH25515.1"/>
    </source>
</evidence>